<organism evidence="1 2">
    <name type="scientific">Pseudonocardia hierapolitana</name>
    <dbReference type="NCBI Taxonomy" id="1128676"/>
    <lineage>
        <taxon>Bacteria</taxon>
        <taxon>Bacillati</taxon>
        <taxon>Actinomycetota</taxon>
        <taxon>Actinomycetes</taxon>
        <taxon>Pseudonocardiales</taxon>
        <taxon>Pseudonocardiaceae</taxon>
        <taxon>Pseudonocardia</taxon>
    </lineage>
</organism>
<comment type="caution">
    <text evidence="1">The sequence shown here is derived from an EMBL/GenBank/DDBJ whole genome shotgun (WGS) entry which is preliminary data.</text>
</comment>
<reference evidence="1 2" key="1">
    <citation type="submission" date="2019-06" db="EMBL/GenBank/DDBJ databases">
        <title>Sequencing the genomes of 1000 actinobacteria strains.</title>
        <authorList>
            <person name="Klenk H.-P."/>
        </authorList>
    </citation>
    <scope>NUCLEOTIDE SEQUENCE [LARGE SCALE GENOMIC DNA]</scope>
    <source>
        <strain evidence="1 2">DSM 45671</strain>
    </source>
</reference>
<dbReference type="EMBL" id="VIWU01000001">
    <property type="protein sequence ID" value="TWF79914.1"/>
    <property type="molecule type" value="Genomic_DNA"/>
</dbReference>
<dbReference type="SUPFAM" id="SSF53335">
    <property type="entry name" value="S-adenosyl-L-methionine-dependent methyltransferases"/>
    <property type="match status" value="1"/>
</dbReference>
<dbReference type="CDD" id="cd02440">
    <property type="entry name" value="AdoMet_MTases"/>
    <property type="match status" value="1"/>
</dbReference>
<accession>A0A561SYH3</accession>
<keyword evidence="1" id="KW-0489">Methyltransferase</keyword>
<dbReference type="GO" id="GO:0008168">
    <property type="term" value="F:methyltransferase activity"/>
    <property type="evidence" value="ECO:0007669"/>
    <property type="project" value="UniProtKB-KW"/>
</dbReference>
<gene>
    <name evidence="1" type="ORF">FHX44_115850</name>
</gene>
<protein>
    <submittedName>
        <fullName evidence="1">Methyltransferase family protein</fullName>
    </submittedName>
</protein>
<dbReference type="Pfam" id="PF13489">
    <property type="entry name" value="Methyltransf_23"/>
    <property type="match status" value="1"/>
</dbReference>
<evidence type="ECO:0000313" key="2">
    <source>
        <dbReference type="Proteomes" id="UP000321261"/>
    </source>
</evidence>
<dbReference type="InterPro" id="IPR029063">
    <property type="entry name" value="SAM-dependent_MTases_sf"/>
</dbReference>
<name>A0A561SYH3_9PSEU</name>
<dbReference type="GO" id="GO:0032259">
    <property type="term" value="P:methylation"/>
    <property type="evidence" value="ECO:0007669"/>
    <property type="project" value="UniProtKB-KW"/>
</dbReference>
<keyword evidence="2" id="KW-1185">Reference proteome</keyword>
<dbReference type="RefSeq" id="WP_212612693.1">
    <property type="nucleotide sequence ID" value="NZ_VIWU01000001.1"/>
</dbReference>
<proteinExistence type="predicted"/>
<evidence type="ECO:0000313" key="1">
    <source>
        <dbReference type="EMBL" id="TWF79914.1"/>
    </source>
</evidence>
<sequence>MTDHPAGVPGNMPSAARVPLRSAVRAWVYDRVIAGMTATWYRQVLARLPHGARMLDVGIGTGAALARCADVVRAKELTVVGLDIDRDYLACCQAAVRRAGLTGHVSPVLGSVYDHRGGPYDAVYFSASLMLLPDPAAAIAHVATLLVPNGRLFSTQTFHHRRSALLEWAKPLAQHVTTIHFGRVTYEHEFRKAFADAGVELEELTTMRGTRHSSYRLAVARVPDAA</sequence>
<dbReference type="Gene3D" id="3.40.50.150">
    <property type="entry name" value="Vaccinia Virus protein VP39"/>
    <property type="match status" value="1"/>
</dbReference>
<dbReference type="AlphaFoldDB" id="A0A561SYH3"/>
<dbReference type="Proteomes" id="UP000321261">
    <property type="component" value="Unassembled WGS sequence"/>
</dbReference>
<keyword evidence="1" id="KW-0808">Transferase</keyword>